<dbReference type="AlphaFoldDB" id="A0A934RN36"/>
<dbReference type="Proteomes" id="UP000604083">
    <property type="component" value="Unassembled WGS sequence"/>
</dbReference>
<organism evidence="2 3">
    <name type="scientific">Roseibacillus ishigakijimensis</name>
    <dbReference type="NCBI Taxonomy" id="454146"/>
    <lineage>
        <taxon>Bacteria</taxon>
        <taxon>Pseudomonadati</taxon>
        <taxon>Verrucomicrobiota</taxon>
        <taxon>Verrucomicrobiia</taxon>
        <taxon>Verrucomicrobiales</taxon>
        <taxon>Verrucomicrobiaceae</taxon>
        <taxon>Roseibacillus</taxon>
    </lineage>
</organism>
<reference evidence="2" key="1">
    <citation type="submission" date="2021-01" db="EMBL/GenBank/DDBJ databases">
        <title>Modified the classification status of verrucomicrobia.</title>
        <authorList>
            <person name="Feng X."/>
        </authorList>
    </citation>
    <scope>NUCLEOTIDE SEQUENCE</scope>
    <source>
        <strain evidence="2">KCTC 12986</strain>
    </source>
</reference>
<comment type="caution">
    <text evidence="2">The sequence shown here is derived from an EMBL/GenBank/DDBJ whole genome shotgun (WGS) entry which is preliminary data.</text>
</comment>
<dbReference type="RefSeq" id="WP_345778147.1">
    <property type="nucleotide sequence ID" value="NZ_JAENIO010000023.1"/>
</dbReference>
<gene>
    <name evidence="2" type="ORF">JIN78_10220</name>
</gene>
<dbReference type="Pfam" id="PF13470">
    <property type="entry name" value="PIN_3"/>
    <property type="match status" value="1"/>
</dbReference>
<dbReference type="PANTHER" id="PTHR34610:SF3">
    <property type="entry name" value="SSL7007 PROTEIN"/>
    <property type="match status" value="1"/>
</dbReference>
<evidence type="ECO:0000259" key="1">
    <source>
        <dbReference type="Pfam" id="PF13470"/>
    </source>
</evidence>
<feature type="domain" description="PIN" evidence="1">
    <location>
        <begin position="2"/>
        <end position="113"/>
    </location>
</feature>
<dbReference type="EMBL" id="JAENIO010000023">
    <property type="protein sequence ID" value="MBK1834434.1"/>
    <property type="molecule type" value="Genomic_DNA"/>
</dbReference>
<dbReference type="InterPro" id="IPR002850">
    <property type="entry name" value="PIN_toxin-like"/>
</dbReference>
<evidence type="ECO:0000313" key="3">
    <source>
        <dbReference type="Proteomes" id="UP000604083"/>
    </source>
</evidence>
<dbReference type="InterPro" id="IPR002716">
    <property type="entry name" value="PIN_dom"/>
</dbReference>
<dbReference type="NCBIfam" id="TIGR00305">
    <property type="entry name" value="putative toxin-antitoxin system toxin component, PIN family"/>
    <property type="match status" value="1"/>
</dbReference>
<proteinExistence type="predicted"/>
<name>A0A934RN36_9BACT</name>
<accession>A0A934RN36</accession>
<protein>
    <submittedName>
        <fullName evidence="2">Toxin-antitoxin system toxin component, PIN family</fullName>
    </submittedName>
</protein>
<dbReference type="CDD" id="cd09854">
    <property type="entry name" value="PIN_VapC-like"/>
    <property type="match status" value="1"/>
</dbReference>
<dbReference type="PANTHER" id="PTHR34610">
    <property type="entry name" value="SSL7007 PROTEIN"/>
    <property type="match status" value="1"/>
</dbReference>
<dbReference type="SUPFAM" id="SSF88723">
    <property type="entry name" value="PIN domain-like"/>
    <property type="match status" value="1"/>
</dbReference>
<evidence type="ECO:0000313" key="2">
    <source>
        <dbReference type="EMBL" id="MBK1834434.1"/>
    </source>
</evidence>
<sequence>MRVVIDTNVIVSGLRSQKGAAFLLLKEVRQGRLTPVISPALFFEYEAVLTRPGILPTQFSRTDITKFLDAFLSLSDLQEIHFKWRPWLRDPNDEFVLELAVAAGSLPIITQNLKDFRSSSLLGVTVMTPWERLCKINLNNS</sequence>
<keyword evidence="3" id="KW-1185">Reference proteome</keyword>
<dbReference type="InterPro" id="IPR029060">
    <property type="entry name" value="PIN-like_dom_sf"/>
</dbReference>